<comment type="cofactor">
    <cofactor evidence="2 13">
        <name>Mg(2+)</name>
        <dbReference type="ChEBI" id="CHEBI:18420"/>
    </cofactor>
</comment>
<dbReference type="Gene3D" id="3.90.850.10">
    <property type="entry name" value="Fumarylacetoacetase-like, C-terminal domain"/>
    <property type="match status" value="1"/>
</dbReference>
<feature type="binding site" evidence="12">
    <location>
        <position position="155"/>
    </location>
    <ligand>
        <name>substrate</name>
    </ligand>
</feature>
<comment type="pathway">
    <text evidence="3">Amino-acid degradation; L-phenylalanine degradation; acetoacetate and fumarate from L-phenylalanine: step 6/6.</text>
</comment>
<evidence type="ECO:0000256" key="3">
    <source>
        <dbReference type="ARBA" id="ARBA00004782"/>
    </source>
</evidence>
<evidence type="ECO:0000313" key="16">
    <source>
        <dbReference type="EMBL" id="SPE17972.1"/>
    </source>
</evidence>
<feature type="binding site" evidence="13">
    <location>
        <position position="244"/>
    </location>
    <ligand>
        <name>Ca(2+)</name>
        <dbReference type="ChEBI" id="CHEBI:29108"/>
    </ligand>
</feature>
<evidence type="ECO:0000259" key="15">
    <source>
        <dbReference type="Pfam" id="PF09298"/>
    </source>
</evidence>
<evidence type="ECO:0000256" key="13">
    <source>
        <dbReference type="PIRSR" id="PIRSR605959-3"/>
    </source>
</evidence>
<gene>
    <name evidence="16" type="ORF">SBA5_120048</name>
</gene>
<keyword evidence="7 13" id="KW-0106">Calcium</keyword>
<feature type="binding site" evidence="12">
    <location>
        <position position="251"/>
    </location>
    <ligand>
        <name>substrate</name>
    </ligand>
</feature>
<reference evidence="17" key="1">
    <citation type="submission" date="2018-02" db="EMBL/GenBank/DDBJ databases">
        <authorList>
            <person name="Hausmann B."/>
        </authorList>
    </citation>
    <scope>NUCLEOTIDE SEQUENCE [LARGE SCALE GENOMIC DNA]</scope>
    <source>
        <strain evidence="17">Peat soil MAG SbA5</strain>
    </source>
</reference>
<feature type="binding site" evidence="13">
    <location>
        <position position="212"/>
    </location>
    <ligand>
        <name>Ca(2+)</name>
        <dbReference type="ChEBI" id="CHEBI:29108"/>
    </ligand>
</feature>
<feature type="binding site" evidence="12">
    <location>
        <position position="255"/>
    </location>
    <ligand>
        <name>substrate</name>
    </ligand>
</feature>
<sequence>MSTIYLGTSQMTEKSWVASANDPGTDFPLQNLPFGVFRHGDRDRIGVAIGDRILDLDGCAQSGLLSALHEETLAACSANRLNSLMALGAAAWSAVRRQLTALLSAEQAGSETKNRVEPLLVSMRDASMQLPAAIGDYTDFYASIHHATRVGKLFRPDNPLLPNYKYVPIGYHGRASSIVVSGTEIRRPCGQIKPEGAEPVFAPSHRLDYELEVGIFVGPANSLGEPIPIAEAEQHIFGLCLVNDWSARDIQSWEYQPLGPFLAKDFATTISPWIVPLEALAPYRVPAFKRPEGDPAPLAYLRSPAANRDGIDLTLEVYLQSAKMQQAGAAPVMLSRGNLRDLYWSIAQLIAHHASNGCNLQAGDLLATGTISGPGAGSEGCLLEMQHNPQPIQLPGGESRMFLEDGDQVTFRAFASREGLPRIGFGECSGTVIGAAHA</sequence>
<dbReference type="GO" id="GO:0004334">
    <property type="term" value="F:fumarylacetoacetase activity"/>
    <property type="evidence" value="ECO:0007669"/>
    <property type="project" value="UniProtKB-EC"/>
</dbReference>
<evidence type="ECO:0000256" key="9">
    <source>
        <dbReference type="ARBA" id="ARBA00022878"/>
    </source>
</evidence>
<dbReference type="InterPro" id="IPR036462">
    <property type="entry name" value="Fumarylacetoacetase_N_sf"/>
</dbReference>
<feature type="domain" description="Fumarylacetoacetase-like C-terminal" evidence="14">
    <location>
        <begin position="138"/>
        <end position="432"/>
    </location>
</feature>
<evidence type="ECO:0000259" key="14">
    <source>
        <dbReference type="Pfam" id="PF01557"/>
    </source>
</evidence>
<keyword evidence="9" id="KW-0828">Tyrosine catabolism</keyword>
<dbReference type="NCBIfam" id="TIGR01266">
    <property type="entry name" value="fum_ac_acetase"/>
    <property type="match status" value="1"/>
</dbReference>
<dbReference type="GO" id="GO:0046872">
    <property type="term" value="F:metal ion binding"/>
    <property type="evidence" value="ECO:0007669"/>
    <property type="project" value="UniProtKB-KW"/>
</dbReference>
<feature type="binding site" evidence="13">
    <location>
        <position position="264"/>
    </location>
    <ligand>
        <name>Mg(2+)</name>
        <dbReference type="ChEBI" id="CHEBI:18420"/>
    </ligand>
</feature>
<organism evidence="16 17">
    <name type="scientific">Candidatus Sulfuritelmatomonas gaucii</name>
    <dbReference type="NCBI Taxonomy" id="2043161"/>
    <lineage>
        <taxon>Bacteria</taxon>
        <taxon>Pseudomonadati</taxon>
        <taxon>Acidobacteriota</taxon>
        <taxon>Terriglobia</taxon>
        <taxon>Terriglobales</taxon>
        <taxon>Acidobacteriaceae</taxon>
        <taxon>Candidatus Sulfuritelmatomonas</taxon>
    </lineage>
</organism>
<feature type="binding site" evidence="13">
    <location>
        <position position="268"/>
    </location>
    <ligand>
        <name>Mg(2+)</name>
        <dbReference type="ChEBI" id="CHEBI:18420"/>
    </ligand>
</feature>
<comment type="cofactor">
    <cofactor evidence="1 13">
        <name>Ca(2+)</name>
        <dbReference type="ChEBI" id="CHEBI:29108"/>
    </cofactor>
</comment>
<dbReference type="InterPro" id="IPR011234">
    <property type="entry name" value="Fumarylacetoacetase-like_C"/>
</dbReference>
<dbReference type="EC" id="3.7.1.2" evidence="4"/>
<feature type="binding site" evidence="12">
    <location>
        <position position="141"/>
    </location>
    <ligand>
        <name>substrate</name>
    </ligand>
</feature>
<dbReference type="PANTHER" id="PTHR43069">
    <property type="entry name" value="FUMARYLACETOACETASE"/>
    <property type="match status" value="1"/>
</dbReference>
<dbReference type="GO" id="GO:0006559">
    <property type="term" value="P:L-phenylalanine catabolic process"/>
    <property type="evidence" value="ECO:0007669"/>
    <property type="project" value="UniProtKB-UniPathway"/>
</dbReference>
<evidence type="ECO:0000256" key="12">
    <source>
        <dbReference type="PIRSR" id="PIRSR605959-2"/>
    </source>
</evidence>
<feature type="domain" description="Fumarylacetoacetase N-terminal" evidence="15">
    <location>
        <begin position="30"/>
        <end position="131"/>
    </location>
</feature>
<evidence type="ECO:0000256" key="10">
    <source>
        <dbReference type="ARBA" id="ARBA00023232"/>
    </source>
</evidence>
<keyword evidence="5 13" id="KW-0479">Metal-binding</keyword>
<evidence type="ECO:0000256" key="5">
    <source>
        <dbReference type="ARBA" id="ARBA00022723"/>
    </source>
</evidence>
<dbReference type="PANTHER" id="PTHR43069:SF2">
    <property type="entry name" value="FUMARYLACETOACETASE"/>
    <property type="match status" value="1"/>
</dbReference>
<name>A0A2N9L3U4_9BACT</name>
<dbReference type="Proteomes" id="UP000239735">
    <property type="component" value="Unassembled WGS sequence"/>
</dbReference>
<dbReference type="UniPathway" id="UPA00139">
    <property type="reaction ID" value="UER00341"/>
</dbReference>
<keyword evidence="6 16" id="KW-0378">Hydrolase</keyword>
<evidence type="ECO:0000256" key="6">
    <source>
        <dbReference type="ARBA" id="ARBA00022801"/>
    </source>
</evidence>
<dbReference type="GO" id="GO:1902000">
    <property type="term" value="P:homogentisate catabolic process"/>
    <property type="evidence" value="ECO:0007669"/>
    <property type="project" value="TreeGrafter"/>
</dbReference>
<evidence type="ECO:0000256" key="4">
    <source>
        <dbReference type="ARBA" id="ARBA00012094"/>
    </source>
</evidence>
<feature type="binding site" evidence="13">
    <location>
        <position position="244"/>
    </location>
    <ligand>
        <name>Mg(2+)</name>
        <dbReference type="ChEBI" id="CHEBI:18420"/>
    </ligand>
</feature>
<dbReference type="Gene3D" id="2.30.30.230">
    <property type="entry name" value="Fumarylacetoacetase, N-terminal domain"/>
    <property type="match status" value="1"/>
</dbReference>
<feature type="binding site" evidence="13">
    <location>
        <position position="139"/>
    </location>
    <ligand>
        <name>Ca(2+)</name>
        <dbReference type="ChEBI" id="CHEBI:29108"/>
    </ligand>
</feature>
<dbReference type="SUPFAM" id="SSF63433">
    <property type="entry name" value="Fumarylacetoacetate hydrolase, FAH, N-terminal domain"/>
    <property type="match status" value="1"/>
</dbReference>
<proteinExistence type="predicted"/>
<dbReference type="Pfam" id="PF01557">
    <property type="entry name" value="FAA_hydrolase"/>
    <property type="match status" value="1"/>
</dbReference>
<feature type="binding site" evidence="12">
    <location>
        <position position="370"/>
    </location>
    <ligand>
        <name>substrate</name>
    </ligand>
</feature>
<keyword evidence="8 13" id="KW-0460">Magnesium</keyword>
<evidence type="ECO:0000256" key="11">
    <source>
        <dbReference type="PIRSR" id="PIRSR605959-1"/>
    </source>
</evidence>
<dbReference type="InterPro" id="IPR015377">
    <property type="entry name" value="Fumarylacetoacetase_N"/>
</dbReference>
<evidence type="ECO:0000256" key="2">
    <source>
        <dbReference type="ARBA" id="ARBA00001946"/>
    </source>
</evidence>
<feature type="binding site" evidence="13">
    <location>
        <position position="210"/>
    </location>
    <ligand>
        <name>Ca(2+)</name>
        <dbReference type="ChEBI" id="CHEBI:29108"/>
    </ligand>
</feature>
<dbReference type="SUPFAM" id="SSF56529">
    <property type="entry name" value="FAH"/>
    <property type="match status" value="1"/>
</dbReference>
<accession>A0A2N9L3U4</accession>
<dbReference type="EMBL" id="OKRB01000024">
    <property type="protein sequence ID" value="SPE17972.1"/>
    <property type="molecule type" value="Genomic_DNA"/>
</dbReference>
<evidence type="ECO:0000256" key="7">
    <source>
        <dbReference type="ARBA" id="ARBA00022837"/>
    </source>
</evidence>
<feature type="active site" description="Proton acceptor" evidence="11">
    <location>
        <position position="146"/>
    </location>
</feature>
<protein>
    <recommendedName>
        <fullName evidence="4">fumarylacetoacetase</fullName>
        <ecNumber evidence="4">3.7.1.2</ecNumber>
    </recommendedName>
</protein>
<evidence type="ECO:0000256" key="1">
    <source>
        <dbReference type="ARBA" id="ARBA00001913"/>
    </source>
</evidence>
<dbReference type="Pfam" id="PF09298">
    <property type="entry name" value="FAA_hydrolase_N"/>
    <property type="match status" value="1"/>
</dbReference>
<dbReference type="AlphaFoldDB" id="A0A2N9L3U4"/>
<keyword evidence="10" id="KW-0585">Phenylalanine catabolism</keyword>
<evidence type="ECO:0000256" key="8">
    <source>
        <dbReference type="ARBA" id="ARBA00022842"/>
    </source>
</evidence>
<evidence type="ECO:0000313" key="17">
    <source>
        <dbReference type="Proteomes" id="UP000239735"/>
    </source>
</evidence>
<dbReference type="InterPro" id="IPR005959">
    <property type="entry name" value="Fumarylacetoacetase"/>
</dbReference>
<dbReference type="InterPro" id="IPR036663">
    <property type="entry name" value="Fumarylacetoacetase_C_sf"/>
</dbReference>
<dbReference type="GO" id="GO:0006572">
    <property type="term" value="P:L-tyrosine catabolic process"/>
    <property type="evidence" value="ECO:0007669"/>
    <property type="project" value="UniProtKB-KW"/>
</dbReference>